<proteinExistence type="predicted"/>
<dbReference type="Proteomes" id="UP000182983">
    <property type="component" value="Unassembled WGS sequence"/>
</dbReference>
<name>A0A1H6H786_MAGFU</name>
<keyword evidence="3" id="KW-1185">Reference proteome</keyword>
<dbReference type="SUPFAM" id="SSF53756">
    <property type="entry name" value="UDP-Glycosyltransferase/glycogen phosphorylase"/>
    <property type="match status" value="1"/>
</dbReference>
<dbReference type="PANTHER" id="PTHR46401:SF8">
    <property type="entry name" value="BLL6006 PROTEIN"/>
    <property type="match status" value="1"/>
</dbReference>
<organism evidence="2 3">
    <name type="scientific">Magnetospirillum fulvum</name>
    <name type="common">Rhodospirillum fulvum</name>
    <dbReference type="NCBI Taxonomy" id="1082"/>
    <lineage>
        <taxon>Bacteria</taxon>
        <taxon>Pseudomonadati</taxon>
        <taxon>Pseudomonadota</taxon>
        <taxon>Alphaproteobacteria</taxon>
        <taxon>Rhodospirillales</taxon>
        <taxon>Rhodospirillaceae</taxon>
        <taxon>Magnetospirillum</taxon>
    </lineage>
</organism>
<accession>A0A1H6H786</accession>
<dbReference type="RefSeq" id="WP_074765931.1">
    <property type="nucleotide sequence ID" value="NZ_FNWO01000003.1"/>
</dbReference>
<evidence type="ECO:0000313" key="2">
    <source>
        <dbReference type="EMBL" id="SEH30154.1"/>
    </source>
</evidence>
<dbReference type="EMBL" id="FNWO01000003">
    <property type="protein sequence ID" value="SEH30154.1"/>
    <property type="molecule type" value="Genomic_DNA"/>
</dbReference>
<dbReference type="PANTHER" id="PTHR46401">
    <property type="entry name" value="GLYCOSYLTRANSFERASE WBBK-RELATED"/>
    <property type="match status" value="1"/>
</dbReference>
<evidence type="ECO:0000313" key="3">
    <source>
        <dbReference type="Proteomes" id="UP000182983"/>
    </source>
</evidence>
<keyword evidence="2" id="KW-0808">Transferase</keyword>
<dbReference type="Gene3D" id="3.40.50.2000">
    <property type="entry name" value="Glycogen Phosphorylase B"/>
    <property type="match status" value="1"/>
</dbReference>
<dbReference type="AlphaFoldDB" id="A0A1H6H786"/>
<evidence type="ECO:0000259" key="1">
    <source>
        <dbReference type="Pfam" id="PF00534"/>
    </source>
</evidence>
<dbReference type="Pfam" id="PF00534">
    <property type="entry name" value="Glycos_transf_1"/>
    <property type="match status" value="1"/>
</dbReference>
<dbReference type="GO" id="GO:0016757">
    <property type="term" value="F:glycosyltransferase activity"/>
    <property type="evidence" value="ECO:0007669"/>
    <property type="project" value="InterPro"/>
</dbReference>
<dbReference type="InterPro" id="IPR001296">
    <property type="entry name" value="Glyco_trans_1"/>
</dbReference>
<sequence>MAGGCGDRPSRIGLRVISSPGWRGGVNYIINWARACASVPVEERPEIWLLPYDERGQAIAAELAPLVAGIRPFAEASLLDLDMVYPATQIFEAPFGVPWAGWVPDWQCKHLPELFDPVERARRDLHYGLLAQHAPFLVLSSSMAVADSRRLYPKTLVPHAQLSFPAWFDTEEVAAACAALPEVKARYDLPERFFLVANQWWRHKNHELVIAALAKLDGDFAVVCTGATIDHRWPDYPKALLESDAVKALGRRLRVLGSVDRSDQLAMMLGAVAIIQPSRFEGWSTIVEEARTLNRPLLLSRMPVHEEQNPPGCRFFDCDNASQLAEAMRAALDTPIQAPVLDVSAEQSAYVRSCVAQLCTVARAVRQAYDPARHDPALLLADLTAGLDERGLDPALAAKVHSGVRNMLSCDATAAERYRRSLAARPRQRPTLIGRLRSLFRG</sequence>
<feature type="domain" description="Glycosyl transferase family 1" evidence="1">
    <location>
        <begin position="190"/>
        <end position="335"/>
    </location>
</feature>
<reference evidence="3" key="1">
    <citation type="submission" date="2016-10" db="EMBL/GenBank/DDBJ databases">
        <authorList>
            <person name="Varghese N."/>
            <person name="Submissions S."/>
        </authorList>
    </citation>
    <scope>NUCLEOTIDE SEQUENCE [LARGE SCALE GENOMIC DNA]</scope>
    <source>
        <strain evidence="3">DSM 13234</strain>
    </source>
</reference>
<gene>
    <name evidence="2" type="ORF">SAMN04244559_00871</name>
</gene>
<protein>
    <submittedName>
        <fullName evidence="2">Glycosyl transferases group 1</fullName>
    </submittedName>
</protein>
<dbReference type="OrthoDB" id="9790710at2"/>